<gene>
    <name evidence="1" type="ORF">CJ030_MR1G019573</name>
</gene>
<name>A0A6A1WU43_9ROSI</name>
<dbReference type="OrthoDB" id="1564766at2759"/>
<keyword evidence="2" id="KW-1185">Reference proteome</keyword>
<accession>A0A6A1WU43</accession>
<evidence type="ECO:0000313" key="2">
    <source>
        <dbReference type="Proteomes" id="UP000516437"/>
    </source>
</evidence>
<reference evidence="1 2" key="1">
    <citation type="journal article" date="2019" name="Plant Biotechnol. J.">
        <title>The red bayberry genome and genetic basis of sex determination.</title>
        <authorList>
            <person name="Jia H.M."/>
            <person name="Jia H.J."/>
            <person name="Cai Q.L."/>
            <person name="Wang Y."/>
            <person name="Zhao H.B."/>
            <person name="Yang W.F."/>
            <person name="Wang G.Y."/>
            <person name="Li Y.H."/>
            <person name="Zhan D.L."/>
            <person name="Shen Y.T."/>
            <person name="Niu Q.F."/>
            <person name="Chang L."/>
            <person name="Qiu J."/>
            <person name="Zhao L."/>
            <person name="Xie H.B."/>
            <person name="Fu W.Y."/>
            <person name="Jin J."/>
            <person name="Li X.W."/>
            <person name="Jiao Y."/>
            <person name="Zhou C.C."/>
            <person name="Tu T."/>
            <person name="Chai C.Y."/>
            <person name="Gao J.L."/>
            <person name="Fan L.J."/>
            <person name="van de Weg E."/>
            <person name="Wang J.Y."/>
            <person name="Gao Z.S."/>
        </authorList>
    </citation>
    <scope>NUCLEOTIDE SEQUENCE [LARGE SCALE GENOMIC DNA]</scope>
    <source>
        <tissue evidence="1">Leaves</tissue>
    </source>
</reference>
<comment type="caution">
    <text evidence="1">The sequence shown here is derived from an EMBL/GenBank/DDBJ whole genome shotgun (WGS) entry which is preliminary data.</text>
</comment>
<proteinExistence type="predicted"/>
<dbReference type="Proteomes" id="UP000516437">
    <property type="component" value="Chromosome 1"/>
</dbReference>
<dbReference type="EMBL" id="RXIC02000019">
    <property type="protein sequence ID" value="KAB1226260.1"/>
    <property type="molecule type" value="Genomic_DNA"/>
</dbReference>
<protein>
    <submittedName>
        <fullName evidence="1">Uncharacterized protein</fullName>
    </submittedName>
</protein>
<evidence type="ECO:0000313" key="1">
    <source>
        <dbReference type="EMBL" id="KAB1226260.1"/>
    </source>
</evidence>
<sequence>MKKEDWAPICELFSTEEFQIYILEKSEINRQNRAKLTVAHTSGSRSFQRMLALMEKMEVLQLEHESEGRSFIEVEIFTEVLGMKASYRLEEARVEIEAMSSRQIEYEELLVKSQNGRTSNGSKKNNKNRRCN</sequence>
<dbReference type="AlphaFoldDB" id="A0A6A1WU43"/>
<organism evidence="1 2">
    <name type="scientific">Morella rubra</name>
    <name type="common">Chinese bayberry</name>
    <dbReference type="NCBI Taxonomy" id="262757"/>
    <lineage>
        <taxon>Eukaryota</taxon>
        <taxon>Viridiplantae</taxon>
        <taxon>Streptophyta</taxon>
        <taxon>Embryophyta</taxon>
        <taxon>Tracheophyta</taxon>
        <taxon>Spermatophyta</taxon>
        <taxon>Magnoliopsida</taxon>
        <taxon>eudicotyledons</taxon>
        <taxon>Gunneridae</taxon>
        <taxon>Pentapetalae</taxon>
        <taxon>rosids</taxon>
        <taxon>fabids</taxon>
        <taxon>Fagales</taxon>
        <taxon>Myricaceae</taxon>
        <taxon>Morella</taxon>
    </lineage>
</organism>